<comment type="similarity">
    <text evidence="2 8">Belongs to the glycosyl hydrolase 32 family.</text>
</comment>
<dbReference type="PANTHER" id="PTHR43101">
    <property type="entry name" value="BETA-FRUCTOSIDASE"/>
    <property type="match status" value="1"/>
</dbReference>
<comment type="catalytic activity">
    <reaction evidence="8">
        <text>Hydrolysis of terminal non-reducing beta-D-fructofuranoside residues in beta-D-fructofuranosides.</text>
        <dbReference type="EC" id="3.2.1.26"/>
    </reaction>
</comment>
<keyword evidence="15" id="KW-1185">Reference proteome</keyword>
<sequence length="479" mass="55556">MNVRDQELREQAMKRVAAYENIVNQDPYRLHYHIMPPVGLLNDPNGFIQWKGTYHLFYQWMPFKTGHGAKCWGHYSSRDLVRWRHEEIALTPSDWYDRSGCYSGSAIAENDMLHVFYTGNVRDEEGNRETYQCHAVSKDGISFEKRGVVARLPEGYTAHFRDPKVWKKDGRWYMVLGAQTERLEGRAVLFTSQNLTEWSFLGDLTGSNTDQLGEFGYMWECPDIITLDGKDILIVCPQGLEAEGFRFQNVYQSGYFVGELDERKPALRHGDFEELDRGFDFYAPQTTKDESGRRILIGWMGVPDQDEQSQPTIPNEWVHCMTLPRELSLKKNRLVQKPVQELRTLRQEEKNAHISLKQDTEMLDVKQPEKAEILLIPQYIEEGFDISFRGAARLIYSKTDGLLTLERNSYVDERTEARHCRVERLKDVNIFLDSSSIEVFVNGGEEVFTARYFPYPGNNRVSISARKEIKAEVTSWTLA</sequence>
<dbReference type="CDD" id="cd18623">
    <property type="entry name" value="GH32_ScrB-like"/>
    <property type="match status" value="1"/>
</dbReference>
<proteinExistence type="inferred from homology"/>
<dbReference type="AlphaFoldDB" id="A0A0T6BJW6"/>
<dbReference type="NCBIfam" id="TIGR01322">
    <property type="entry name" value="scrB_fam"/>
    <property type="match status" value="1"/>
</dbReference>
<dbReference type="SUPFAM" id="SSF75005">
    <property type="entry name" value="Arabinanase/levansucrase/invertase"/>
    <property type="match status" value="1"/>
</dbReference>
<feature type="domain" description="Glycosyl hydrolase family 32 N-terminal" evidence="10">
    <location>
        <begin position="33"/>
        <end position="338"/>
    </location>
</feature>
<dbReference type="PROSITE" id="PS00609">
    <property type="entry name" value="GLYCOSYL_HYDROL_F32"/>
    <property type="match status" value="1"/>
</dbReference>
<comment type="subcellular location">
    <subcellularLocation>
        <location evidence="9">Cytoplasm</location>
    </subcellularLocation>
</comment>
<dbReference type="InterPro" id="IPR023296">
    <property type="entry name" value="Glyco_hydro_beta-prop_sf"/>
</dbReference>
<dbReference type="Proteomes" id="UP000036168">
    <property type="component" value="Unassembled WGS sequence"/>
</dbReference>
<dbReference type="SMART" id="SM00640">
    <property type="entry name" value="Glyco_32"/>
    <property type="match status" value="1"/>
</dbReference>
<evidence type="ECO:0000256" key="8">
    <source>
        <dbReference type="RuleBase" id="RU362110"/>
    </source>
</evidence>
<accession>A0A0T6BJW6</accession>
<keyword evidence="6 8" id="KW-0326">Glycosidase</keyword>
<dbReference type="GO" id="GO:0005737">
    <property type="term" value="C:cytoplasm"/>
    <property type="evidence" value="ECO:0007669"/>
    <property type="project" value="UniProtKB-SubCell"/>
</dbReference>
<evidence type="ECO:0000313" key="15">
    <source>
        <dbReference type="Proteomes" id="UP001341297"/>
    </source>
</evidence>
<dbReference type="InterPro" id="IPR013320">
    <property type="entry name" value="ConA-like_dom_sf"/>
</dbReference>
<evidence type="ECO:0000256" key="3">
    <source>
        <dbReference type="ARBA" id="ARBA00012758"/>
    </source>
</evidence>
<keyword evidence="9" id="KW-0963">Cytoplasm</keyword>
<dbReference type="GO" id="GO:0004564">
    <property type="term" value="F:beta-fructofuranosidase activity"/>
    <property type="evidence" value="ECO:0007669"/>
    <property type="project" value="UniProtKB-EC"/>
</dbReference>
<reference evidence="12" key="2">
    <citation type="submission" date="2015-10" db="EMBL/GenBank/DDBJ databases">
        <authorList>
            <person name="Gilbert D.G."/>
        </authorList>
    </citation>
    <scope>NUCLEOTIDE SEQUENCE</scope>
    <source>
        <strain evidence="12">GO-13</strain>
    </source>
</reference>
<keyword evidence="5 8" id="KW-0378">Hydrolase</keyword>
<gene>
    <name evidence="12" type="ORF">AB447_206290</name>
    <name evidence="13" type="ORF">P8828_03280</name>
</gene>
<evidence type="ECO:0000256" key="5">
    <source>
        <dbReference type="ARBA" id="ARBA00022801"/>
    </source>
</evidence>
<evidence type="ECO:0000259" key="10">
    <source>
        <dbReference type="Pfam" id="PF00251"/>
    </source>
</evidence>
<evidence type="ECO:0000256" key="2">
    <source>
        <dbReference type="ARBA" id="ARBA00009902"/>
    </source>
</evidence>
<reference evidence="13 15" key="3">
    <citation type="submission" date="2023-03" db="EMBL/GenBank/DDBJ databases">
        <title>Agriculturally important microbes genome sequencing.</title>
        <authorList>
            <person name="Dunlap C."/>
        </authorList>
    </citation>
    <scope>NUCLEOTIDE SEQUENCE [LARGE SCALE GENOMIC DNA]</scope>
    <source>
        <strain evidence="13 15">CBP-3203</strain>
    </source>
</reference>
<evidence type="ECO:0000259" key="11">
    <source>
        <dbReference type="Pfam" id="PF08244"/>
    </source>
</evidence>
<dbReference type="SUPFAM" id="SSF49899">
    <property type="entry name" value="Concanavalin A-like lectins/glucanases"/>
    <property type="match status" value="1"/>
</dbReference>
<dbReference type="InterPro" id="IPR051214">
    <property type="entry name" value="GH32_Enzymes"/>
</dbReference>
<evidence type="ECO:0000256" key="4">
    <source>
        <dbReference type="ARBA" id="ARBA00019623"/>
    </source>
</evidence>
<evidence type="ECO:0000256" key="9">
    <source>
        <dbReference type="RuleBase" id="RU365015"/>
    </source>
</evidence>
<dbReference type="Pfam" id="PF00251">
    <property type="entry name" value="Glyco_hydro_32N"/>
    <property type="match status" value="1"/>
</dbReference>
<organism evidence="12 14">
    <name type="scientific">Bacillus glycinifermentans</name>
    <dbReference type="NCBI Taxonomy" id="1664069"/>
    <lineage>
        <taxon>Bacteria</taxon>
        <taxon>Bacillati</taxon>
        <taxon>Bacillota</taxon>
        <taxon>Bacilli</taxon>
        <taxon>Bacillales</taxon>
        <taxon>Bacillaceae</taxon>
        <taxon>Bacillus</taxon>
    </lineage>
</organism>
<dbReference type="EMBL" id="JARRTL010000006">
    <property type="protein sequence ID" value="MEC0483874.1"/>
    <property type="molecule type" value="Genomic_DNA"/>
</dbReference>
<reference evidence="12 14" key="1">
    <citation type="journal article" date="2015" name="Int. J. Syst. Evol. Microbiol.">
        <title>Bacillus glycinifermentans sp. nov., isolated from fermented soybean paste.</title>
        <authorList>
            <person name="Kim S.J."/>
            <person name="Dunlap C.A."/>
            <person name="Kwon S.W."/>
            <person name="Rooney A.P."/>
        </authorList>
    </citation>
    <scope>NUCLEOTIDE SEQUENCE [LARGE SCALE GENOMIC DNA]</scope>
    <source>
        <strain evidence="12 14">GO-13</strain>
    </source>
</reference>
<dbReference type="InterPro" id="IPR013189">
    <property type="entry name" value="Glyco_hydro_32_C"/>
</dbReference>
<protein>
    <recommendedName>
        <fullName evidence="4 8">Sucrose-6-phosphate hydrolase</fullName>
        <ecNumber evidence="3 8">3.2.1.26</ecNumber>
    </recommendedName>
    <alternativeName>
        <fullName evidence="7 9">Invertase</fullName>
    </alternativeName>
</protein>
<evidence type="ECO:0000313" key="13">
    <source>
        <dbReference type="EMBL" id="MEC0483874.1"/>
    </source>
</evidence>
<evidence type="ECO:0000313" key="14">
    <source>
        <dbReference type="Proteomes" id="UP000036168"/>
    </source>
</evidence>
<dbReference type="UniPathway" id="UPA00238"/>
<evidence type="ECO:0000313" key="12">
    <source>
        <dbReference type="EMBL" id="KRT90187.1"/>
    </source>
</evidence>
<dbReference type="OrthoDB" id="9759709at2"/>
<dbReference type="STRING" id="1664069.BGLY_4420"/>
<comment type="function">
    <text evidence="9">Enables the bacterium to metabolize sucrose as a sole carbon source.</text>
</comment>
<dbReference type="Proteomes" id="UP001341297">
    <property type="component" value="Unassembled WGS sequence"/>
</dbReference>
<evidence type="ECO:0000256" key="7">
    <source>
        <dbReference type="ARBA" id="ARBA00033367"/>
    </source>
</evidence>
<dbReference type="GO" id="GO:0005985">
    <property type="term" value="P:sucrose metabolic process"/>
    <property type="evidence" value="ECO:0007669"/>
    <property type="project" value="UniProtKB-UniPathway"/>
</dbReference>
<dbReference type="Gene3D" id="2.115.10.20">
    <property type="entry name" value="Glycosyl hydrolase domain, family 43"/>
    <property type="match status" value="1"/>
</dbReference>
<dbReference type="Gene3D" id="2.60.120.560">
    <property type="entry name" value="Exo-inulinase, domain 1"/>
    <property type="match status" value="1"/>
</dbReference>
<feature type="domain" description="Glycosyl hydrolase family 32 C-terminal" evidence="11">
    <location>
        <begin position="393"/>
        <end position="470"/>
    </location>
</feature>
<name>A0A0T6BJW6_9BACI</name>
<comment type="caution">
    <text evidence="12">The sequence shown here is derived from an EMBL/GenBank/DDBJ whole genome shotgun (WGS) entry which is preliminary data.</text>
</comment>
<dbReference type="EC" id="3.2.1.26" evidence="3 8"/>
<evidence type="ECO:0000256" key="6">
    <source>
        <dbReference type="ARBA" id="ARBA00023295"/>
    </source>
</evidence>
<keyword evidence="9" id="KW-0119">Carbohydrate metabolism</keyword>
<comment type="pathway">
    <text evidence="1 9">Glycan biosynthesis; sucrose metabolism.</text>
</comment>
<evidence type="ECO:0000256" key="1">
    <source>
        <dbReference type="ARBA" id="ARBA00004914"/>
    </source>
</evidence>
<dbReference type="RefSeq" id="WP_048352772.1">
    <property type="nucleotide sequence ID" value="NZ_CP023481.1"/>
</dbReference>
<dbReference type="PANTHER" id="PTHR43101:SF1">
    <property type="entry name" value="BETA-FRUCTOSIDASE"/>
    <property type="match status" value="1"/>
</dbReference>
<dbReference type="EMBL" id="LECW02000045">
    <property type="protein sequence ID" value="KRT90187.1"/>
    <property type="molecule type" value="Genomic_DNA"/>
</dbReference>
<dbReference type="InterPro" id="IPR001362">
    <property type="entry name" value="Glyco_hydro_32"/>
</dbReference>
<dbReference type="InterPro" id="IPR006232">
    <property type="entry name" value="Suc6P_hydrolase"/>
</dbReference>
<dbReference type="InterPro" id="IPR018053">
    <property type="entry name" value="Glyco_hydro_32_AS"/>
</dbReference>
<dbReference type="InterPro" id="IPR013148">
    <property type="entry name" value="Glyco_hydro_32_N"/>
</dbReference>
<dbReference type="Pfam" id="PF08244">
    <property type="entry name" value="Glyco_hydro_32C"/>
    <property type="match status" value="1"/>
</dbReference>